<feature type="transmembrane region" description="Helical" evidence="6">
    <location>
        <begin position="221"/>
        <end position="239"/>
    </location>
</feature>
<keyword evidence="3 6" id="KW-0812">Transmembrane</keyword>
<gene>
    <name evidence="8" type="ORF">HTSR_0976</name>
</gene>
<dbReference type="RefSeq" id="WP_070364874.1">
    <property type="nucleotide sequence ID" value="NZ_CP016070.1"/>
</dbReference>
<protein>
    <submittedName>
        <fullName evidence="8">Nitrate/nitrite transporter</fullName>
    </submittedName>
</protein>
<feature type="transmembrane region" description="Helical" evidence="6">
    <location>
        <begin position="54"/>
        <end position="76"/>
    </location>
</feature>
<dbReference type="InterPro" id="IPR036259">
    <property type="entry name" value="MFS_trans_sf"/>
</dbReference>
<dbReference type="GO" id="GO:0022857">
    <property type="term" value="F:transmembrane transporter activity"/>
    <property type="evidence" value="ECO:0007669"/>
    <property type="project" value="InterPro"/>
</dbReference>
<dbReference type="PANTHER" id="PTHR43124:SF3">
    <property type="entry name" value="CHLORAMPHENICOL EFFLUX PUMP RV0191"/>
    <property type="match status" value="1"/>
</dbReference>
<dbReference type="GO" id="GO:0005886">
    <property type="term" value="C:plasma membrane"/>
    <property type="evidence" value="ECO:0007669"/>
    <property type="project" value="UniProtKB-SubCell"/>
</dbReference>
<keyword evidence="4 6" id="KW-1133">Transmembrane helix</keyword>
<evidence type="ECO:0000256" key="4">
    <source>
        <dbReference type="ARBA" id="ARBA00022989"/>
    </source>
</evidence>
<dbReference type="STRING" id="1873524.HSR6_1007"/>
<dbReference type="PROSITE" id="PS50850">
    <property type="entry name" value="MFS"/>
    <property type="match status" value="1"/>
</dbReference>
<dbReference type="Pfam" id="PF07690">
    <property type="entry name" value="MFS_1"/>
    <property type="match status" value="1"/>
</dbReference>
<dbReference type="InterPro" id="IPR020846">
    <property type="entry name" value="MFS_dom"/>
</dbReference>
<evidence type="ECO:0000256" key="3">
    <source>
        <dbReference type="ARBA" id="ARBA00022692"/>
    </source>
</evidence>
<dbReference type="GeneID" id="29828976"/>
<dbReference type="InterPro" id="IPR011701">
    <property type="entry name" value="MFS"/>
</dbReference>
<feature type="transmembrane region" description="Helical" evidence="6">
    <location>
        <begin position="314"/>
        <end position="337"/>
    </location>
</feature>
<evidence type="ECO:0000256" key="6">
    <source>
        <dbReference type="SAM" id="Phobius"/>
    </source>
</evidence>
<dbReference type="InterPro" id="IPR050189">
    <property type="entry name" value="MFS_Efflux_Transporters"/>
</dbReference>
<dbReference type="KEGG" id="halh:HTSR_0976"/>
<proteinExistence type="predicted"/>
<feature type="transmembrane region" description="Helical" evidence="6">
    <location>
        <begin position="85"/>
        <end position="104"/>
    </location>
</feature>
<accession>A0A1D8S477</accession>
<dbReference type="EMBL" id="CP016070">
    <property type="protein sequence ID" value="AOW80160.1"/>
    <property type="molecule type" value="Genomic_DNA"/>
</dbReference>
<feature type="domain" description="Major facilitator superfamily (MFS) profile" evidence="7">
    <location>
        <begin position="10"/>
        <end position="403"/>
    </location>
</feature>
<evidence type="ECO:0000256" key="2">
    <source>
        <dbReference type="ARBA" id="ARBA00022475"/>
    </source>
</evidence>
<keyword evidence="2" id="KW-1003">Cell membrane</keyword>
<keyword evidence="5 6" id="KW-0472">Membrane</keyword>
<dbReference type="Proteomes" id="UP000185608">
    <property type="component" value="Chromosome"/>
</dbReference>
<feature type="transmembrane region" description="Helical" evidence="6">
    <location>
        <begin position="259"/>
        <end position="279"/>
    </location>
</feature>
<feature type="transmembrane region" description="Helical" evidence="6">
    <location>
        <begin position="12"/>
        <end position="34"/>
    </location>
</feature>
<reference evidence="8 9" key="1">
    <citation type="submission" date="2016-06" db="EMBL/GenBank/DDBJ databases">
        <title>Discovery of anaerobic lithoheterotrophic haloarchaeon capable of sulfur respiration by hydrogen and formate.</title>
        <authorList>
            <person name="Sorokin D.Y."/>
            <person name="Kublanov I.V."/>
            <person name="Roman P."/>
            <person name="Sinninghe Damste J.S."/>
            <person name="Golyshin P.N."/>
            <person name="Rojo D."/>
            <person name="Ciordia S."/>
            <person name="Mena Md.C."/>
            <person name="Ferrer M."/>
            <person name="Smedile F."/>
            <person name="Messina E."/>
            <person name="La Cono V."/>
            <person name="Yakimov M.M."/>
        </authorList>
    </citation>
    <scope>NUCLEOTIDE SEQUENCE [LARGE SCALE GENOMIC DNA]</scope>
    <source>
        <strain evidence="8 9">HTSR1</strain>
    </source>
</reference>
<feature type="transmembrane region" description="Helical" evidence="6">
    <location>
        <begin position="173"/>
        <end position="194"/>
    </location>
</feature>
<dbReference type="Gene3D" id="1.20.1250.20">
    <property type="entry name" value="MFS general substrate transporter like domains"/>
    <property type="match status" value="2"/>
</dbReference>
<feature type="transmembrane region" description="Helical" evidence="6">
    <location>
        <begin position="378"/>
        <end position="399"/>
    </location>
</feature>
<evidence type="ECO:0000256" key="1">
    <source>
        <dbReference type="ARBA" id="ARBA00004651"/>
    </source>
</evidence>
<feature type="transmembrane region" description="Helical" evidence="6">
    <location>
        <begin position="349"/>
        <end position="372"/>
    </location>
</feature>
<name>A0A1D8S477_9EURY</name>
<dbReference type="PANTHER" id="PTHR43124">
    <property type="entry name" value="PURINE EFFLUX PUMP PBUE"/>
    <property type="match status" value="1"/>
</dbReference>
<evidence type="ECO:0000313" key="9">
    <source>
        <dbReference type="Proteomes" id="UP000185608"/>
    </source>
</evidence>
<comment type="subcellular location">
    <subcellularLocation>
        <location evidence="1">Cell membrane</location>
        <topology evidence="1">Multi-pass membrane protein</topology>
    </subcellularLocation>
</comment>
<dbReference type="AlphaFoldDB" id="A0A1D8S477"/>
<evidence type="ECO:0000313" key="8">
    <source>
        <dbReference type="EMBL" id="AOW80160.1"/>
    </source>
</evidence>
<evidence type="ECO:0000259" key="7">
    <source>
        <dbReference type="PROSITE" id="PS50850"/>
    </source>
</evidence>
<feature type="transmembrane region" description="Helical" evidence="6">
    <location>
        <begin position="291"/>
        <end position="308"/>
    </location>
</feature>
<sequence length="405" mass="42363">MGLFGVPSRHNLLGPIGLLVTGWLLWLFIGAWAITPSSVLPLVMDAFAIKETAASWVITAPQIAALLAGLPVGMLLDRFDRGRSVLLSVLLLLVVGLVNTVFAARGQYFALLGSRVLGGFGLVTIWIAQTAMITQAFPAHREATAVGLFVTGYPAGYAFGQFTGPLIASVLDWTATFGVYAVVGFAFGLAFWLIDRGIDTTAAGTDSPTRSDLRRAVTNRGVWGVGLLSMLSYMIYMIFNSWMPTYLASSFEISLARSGLYTALFPAIGILARPGGGYLSERVFGGRSRPVIGISLFGAGIVAAIMGVSSTLTLMVAGLVAAGFIVQLQFGLLYTLVQRYVPRKVGGTAVSVVSAVGWLGTFVGPPIVGAVIEGTGTYIAVFGAAVALSVGGLLTVVALSEPAVR</sequence>
<feature type="transmembrane region" description="Helical" evidence="6">
    <location>
        <begin position="116"/>
        <end position="134"/>
    </location>
</feature>
<feature type="transmembrane region" description="Helical" evidence="6">
    <location>
        <begin position="146"/>
        <end position="167"/>
    </location>
</feature>
<organism evidence="8 9">
    <name type="scientific">Halodesulfurarchaeum formicicum</name>
    <dbReference type="NCBI Taxonomy" id="1873524"/>
    <lineage>
        <taxon>Archaea</taxon>
        <taxon>Methanobacteriati</taxon>
        <taxon>Methanobacteriota</taxon>
        <taxon>Stenosarchaea group</taxon>
        <taxon>Halobacteria</taxon>
        <taxon>Halobacteriales</taxon>
        <taxon>Halobacteriaceae</taxon>
        <taxon>Halodesulfurarchaeum</taxon>
    </lineage>
</organism>
<evidence type="ECO:0000256" key="5">
    <source>
        <dbReference type="ARBA" id="ARBA00023136"/>
    </source>
</evidence>
<dbReference type="SUPFAM" id="SSF103473">
    <property type="entry name" value="MFS general substrate transporter"/>
    <property type="match status" value="1"/>
</dbReference>